<dbReference type="AlphaFoldDB" id="A0A329R6Z3"/>
<accession>A0A329R6Z3</accession>
<evidence type="ECO:0000313" key="1">
    <source>
        <dbReference type="EMBL" id="RAW20291.1"/>
    </source>
</evidence>
<evidence type="ECO:0000313" key="2">
    <source>
        <dbReference type="Proteomes" id="UP000251314"/>
    </source>
</evidence>
<name>A0A329R6Z3_9STRA</name>
<comment type="caution">
    <text evidence="1">The sequence shown here is derived from an EMBL/GenBank/DDBJ whole genome shotgun (WGS) entry which is preliminary data.</text>
</comment>
<protein>
    <submittedName>
        <fullName evidence="1">Uncharacterized protein</fullName>
    </submittedName>
</protein>
<feature type="non-terminal residue" evidence="1">
    <location>
        <position position="35"/>
    </location>
</feature>
<gene>
    <name evidence="1" type="ORF">PC110_g23267</name>
</gene>
<sequence length="35" mass="3780">MADNYAEAASPKPVTAFDEANKAAARLIKPKTILY</sequence>
<organism evidence="1 2">
    <name type="scientific">Phytophthora cactorum</name>
    <dbReference type="NCBI Taxonomy" id="29920"/>
    <lineage>
        <taxon>Eukaryota</taxon>
        <taxon>Sar</taxon>
        <taxon>Stramenopiles</taxon>
        <taxon>Oomycota</taxon>
        <taxon>Peronosporomycetes</taxon>
        <taxon>Peronosporales</taxon>
        <taxon>Peronosporaceae</taxon>
        <taxon>Phytophthora</taxon>
    </lineage>
</organism>
<proteinExistence type="predicted"/>
<reference evidence="1 2" key="1">
    <citation type="submission" date="2018-01" db="EMBL/GenBank/DDBJ databases">
        <title>Draft genome of the strawberry crown rot pathogen Phytophthora cactorum.</title>
        <authorList>
            <person name="Armitage A.D."/>
            <person name="Lysoe E."/>
            <person name="Nellist C.F."/>
            <person name="Harrison R.J."/>
            <person name="Brurberg M.B."/>
        </authorList>
    </citation>
    <scope>NUCLEOTIDE SEQUENCE [LARGE SCALE GENOMIC DNA]</scope>
    <source>
        <strain evidence="1 2">10300</strain>
    </source>
</reference>
<keyword evidence="2" id="KW-1185">Reference proteome</keyword>
<dbReference type="OrthoDB" id="79274at2759"/>
<dbReference type="EMBL" id="MJFZ01003106">
    <property type="protein sequence ID" value="RAW20291.1"/>
    <property type="molecule type" value="Genomic_DNA"/>
</dbReference>
<dbReference type="Proteomes" id="UP000251314">
    <property type="component" value="Unassembled WGS sequence"/>
</dbReference>
<dbReference type="VEuPathDB" id="FungiDB:PC110_g23267"/>